<reference evidence="2" key="1">
    <citation type="submission" date="2021-01" db="EMBL/GenBank/DDBJ databases">
        <title>Genome sequence of Phenylobacterium sp. 20VBR1 isolated from a valley glaceir, Ny-Alesund, Svalbard.</title>
        <authorList>
            <person name="Thomas F.A."/>
            <person name="Krishnan K.P."/>
            <person name="Sinha R.K."/>
        </authorList>
    </citation>
    <scope>NUCLEOTIDE SEQUENCE</scope>
    <source>
        <strain evidence="2">20VBR1</strain>
    </source>
</reference>
<accession>A0A974S7K2</accession>
<proteinExistence type="predicted"/>
<name>A0A974S7K2_9CAUL</name>
<protein>
    <submittedName>
        <fullName evidence="2">Uncharacterized protein</fullName>
    </submittedName>
</protein>
<gene>
    <name evidence="2" type="ORF">JKL49_19720</name>
</gene>
<dbReference type="AlphaFoldDB" id="A0A974S7K2"/>
<sequence>METPVGVALVVVDEKGVLRAFDFADYEPRMRKLMGRHYPGMELIPGRAPDPCASPSPVTSRVTWAPSTASPGPPTAPTSNARSGTRSARSRPAKP</sequence>
<organism evidence="2">
    <name type="scientific">Phenylobacterium glaciei</name>
    <dbReference type="NCBI Taxonomy" id="2803784"/>
    <lineage>
        <taxon>Bacteria</taxon>
        <taxon>Pseudomonadati</taxon>
        <taxon>Pseudomonadota</taxon>
        <taxon>Alphaproteobacteria</taxon>
        <taxon>Caulobacterales</taxon>
        <taxon>Caulobacteraceae</taxon>
        <taxon>Phenylobacterium</taxon>
    </lineage>
</organism>
<dbReference type="EMBL" id="CP068570">
    <property type="protein sequence ID" value="QQZ49294.1"/>
    <property type="molecule type" value="Genomic_DNA"/>
</dbReference>
<evidence type="ECO:0000256" key="1">
    <source>
        <dbReference type="SAM" id="MobiDB-lite"/>
    </source>
</evidence>
<feature type="region of interest" description="Disordered" evidence="1">
    <location>
        <begin position="46"/>
        <end position="95"/>
    </location>
</feature>
<evidence type="ECO:0000313" key="2">
    <source>
        <dbReference type="EMBL" id="QQZ49294.1"/>
    </source>
</evidence>